<dbReference type="PANTHER" id="PTHR14523:SF1">
    <property type="entry name" value="HOMOLOGOUS RECOMBINATION OB-FOLD PROTEIN"/>
    <property type="match status" value="1"/>
</dbReference>
<dbReference type="EMBL" id="BKCJ010129429">
    <property type="protein sequence ID" value="GEX77807.1"/>
    <property type="molecule type" value="Genomic_DNA"/>
</dbReference>
<evidence type="ECO:0000313" key="1">
    <source>
        <dbReference type="EMBL" id="GEX77807.1"/>
    </source>
</evidence>
<dbReference type="PANTHER" id="PTHR14523">
    <property type="entry name" value="UNCHARACTERIZED PROTEIN C17ORF53 HOMOLOG"/>
    <property type="match status" value="1"/>
</dbReference>
<dbReference type="AlphaFoldDB" id="A0A699HAY7"/>
<organism evidence="1">
    <name type="scientific">Tanacetum cinerariifolium</name>
    <name type="common">Dalmatian daisy</name>
    <name type="synonym">Chrysanthemum cinerariifolium</name>
    <dbReference type="NCBI Taxonomy" id="118510"/>
    <lineage>
        <taxon>Eukaryota</taxon>
        <taxon>Viridiplantae</taxon>
        <taxon>Streptophyta</taxon>
        <taxon>Embryophyta</taxon>
        <taxon>Tracheophyta</taxon>
        <taxon>Spermatophyta</taxon>
        <taxon>Magnoliopsida</taxon>
        <taxon>eudicotyledons</taxon>
        <taxon>Gunneridae</taxon>
        <taxon>Pentapetalae</taxon>
        <taxon>asterids</taxon>
        <taxon>campanulids</taxon>
        <taxon>Asterales</taxon>
        <taxon>Asteraceae</taxon>
        <taxon>Asteroideae</taxon>
        <taxon>Anthemideae</taxon>
        <taxon>Anthemidinae</taxon>
        <taxon>Tanacetum</taxon>
    </lineage>
</organism>
<protein>
    <submittedName>
        <fullName evidence="1">Uncharacterized protein</fullName>
    </submittedName>
</protein>
<dbReference type="InterPro" id="IPR028045">
    <property type="entry name" value="HROB"/>
</dbReference>
<comment type="caution">
    <text evidence="1">The sequence shown here is derived from an EMBL/GenBank/DDBJ whole genome shotgun (WGS) entry which is preliminary data.</text>
</comment>
<gene>
    <name evidence="1" type="ORF">Tci_349782</name>
</gene>
<sequence>MKQVFEDVGEDADFNSGSWVGETEYVKANDGIVSGCLGDNKTFLKNGKLEQVVAIINSCSPNALGDLKVTVKDLSVFSLNPSMHYLNITKKNMFKVFHKDFVPGNGSGLGGSEMLMEEEEMVKLVKEE</sequence>
<dbReference type="GO" id="GO:0000725">
    <property type="term" value="P:recombinational repair"/>
    <property type="evidence" value="ECO:0007669"/>
    <property type="project" value="InterPro"/>
</dbReference>
<proteinExistence type="predicted"/>
<name>A0A699HAY7_TANCI</name>
<accession>A0A699HAY7</accession>
<reference evidence="1" key="1">
    <citation type="journal article" date="2019" name="Sci. Rep.">
        <title>Draft genome of Tanacetum cinerariifolium, the natural source of mosquito coil.</title>
        <authorList>
            <person name="Yamashiro T."/>
            <person name="Shiraishi A."/>
            <person name="Satake H."/>
            <person name="Nakayama K."/>
        </authorList>
    </citation>
    <scope>NUCLEOTIDE SEQUENCE</scope>
</reference>